<evidence type="ECO:0000313" key="2">
    <source>
        <dbReference type="Proteomes" id="UP000823941"/>
    </source>
</evidence>
<proteinExistence type="predicted"/>
<dbReference type="EMBL" id="JAHIBW010000024">
    <property type="protein sequence ID" value="KAG7298267.1"/>
    <property type="molecule type" value="Genomic_DNA"/>
</dbReference>
<comment type="caution">
    <text evidence="1">The sequence shown here is derived from an EMBL/GenBank/DDBJ whole genome shotgun (WGS) entry which is preliminary data.</text>
</comment>
<accession>A0ABQ7PZ73</accession>
<dbReference type="Proteomes" id="UP000823941">
    <property type="component" value="Chromosome 24"/>
</dbReference>
<organism evidence="1 2">
    <name type="scientific">Plutella xylostella</name>
    <name type="common">Diamondback moth</name>
    <name type="synonym">Plutella maculipennis</name>
    <dbReference type="NCBI Taxonomy" id="51655"/>
    <lineage>
        <taxon>Eukaryota</taxon>
        <taxon>Metazoa</taxon>
        <taxon>Ecdysozoa</taxon>
        <taxon>Arthropoda</taxon>
        <taxon>Hexapoda</taxon>
        <taxon>Insecta</taxon>
        <taxon>Pterygota</taxon>
        <taxon>Neoptera</taxon>
        <taxon>Endopterygota</taxon>
        <taxon>Lepidoptera</taxon>
        <taxon>Glossata</taxon>
        <taxon>Ditrysia</taxon>
        <taxon>Yponomeutoidea</taxon>
        <taxon>Plutellidae</taxon>
        <taxon>Plutella</taxon>
    </lineage>
</organism>
<gene>
    <name evidence="1" type="ORF">JYU34_017854</name>
</gene>
<name>A0ABQ7PZ73_PLUXY</name>
<protein>
    <submittedName>
        <fullName evidence="1">Uncharacterized protein</fullName>
    </submittedName>
</protein>
<evidence type="ECO:0000313" key="1">
    <source>
        <dbReference type="EMBL" id="KAG7298267.1"/>
    </source>
</evidence>
<keyword evidence="2" id="KW-1185">Reference proteome</keyword>
<reference evidence="1 2" key="1">
    <citation type="submission" date="2021-06" db="EMBL/GenBank/DDBJ databases">
        <title>A haploid diamondback moth (Plutella xylostella L.) genome assembly resolves 31 chromosomes and identifies a diamide resistance mutation.</title>
        <authorList>
            <person name="Ward C.M."/>
            <person name="Perry K.D."/>
            <person name="Baker G."/>
            <person name="Powis K."/>
            <person name="Heckel D.G."/>
            <person name="Baxter S.W."/>
        </authorList>
    </citation>
    <scope>NUCLEOTIDE SEQUENCE [LARGE SCALE GENOMIC DNA]</scope>
    <source>
        <strain evidence="1 2">LV</strain>
        <tissue evidence="1">Single pupa</tissue>
    </source>
</reference>
<sequence>MCRRCCNCSNYPFVWCQRSAACRGVCREAGPDEWRRLVAVCRECLQVCRKVARCLCRLICQCLCCFGKYNRKCNKKCFKKL</sequence>